<accession>A0A7C3KID1</accession>
<feature type="region of interest" description="Disordered" evidence="1">
    <location>
        <begin position="53"/>
        <end position="186"/>
    </location>
</feature>
<feature type="compositionally biased region" description="Pro residues" evidence="1">
    <location>
        <begin position="121"/>
        <end position="139"/>
    </location>
</feature>
<organism evidence="2">
    <name type="scientific">Oscillatoriales cyanobacterium SpSt-418</name>
    <dbReference type="NCBI Taxonomy" id="2282169"/>
    <lineage>
        <taxon>Bacteria</taxon>
        <taxon>Bacillati</taxon>
        <taxon>Cyanobacteriota</taxon>
        <taxon>Cyanophyceae</taxon>
        <taxon>Oscillatoriophycideae</taxon>
        <taxon>Oscillatoriales</taxon>
    </lineage>
</organism>
<evidence type="ECO:0000256" key="1">
    <source>
        <dbReference type="SAM" id="MobiDB-lite"/>
    </source>
</evidence>
<gene>
    <name evidence="2" type="ORF">ENR64_27925</name>
</gene>
<name>A0A7C3KID1_9CYAN</name>
<proteinExistence type="predicted"/>
<protein>
    <submittedName>
        <fullName evidence="2">Uncharacterized protein</fullName>
    </submittedName>
</protein>
<reference evidence="2" key="1">
    <citation type="journal article" date="2020" name="mSystems">
        <title>Genome- and Community-Level Interaction Insights into Carbon Utilization and Element Cycling Functions of Hydrothermarchaeota in Hydrothermal Sediment.</title>
        <authorList>
            <person name="Zhou Z."/>
            <person name="Liu Y."/>
            <person name="Xu W."/>
            <person name="Pan J."/>
            <person name="Luo Z.H."/>
            <person name="Li M."/>
        </authorList>
    </citation>
    <scope>NUCLEOTIDE SEQUENCE [LARGE SCALE GENOMIC DNA]</scope>
    <source>
        <strain evidence="2">SpSt-418</strain>
    </source>
</reference>
<evidence type="ECO:0000313" key="2">
    <source>
        <dbReference type="EMBL" id="HFN01507.1"/>
    </source>
</evidence>
<dbReference type="EMBL" id="DSRU01000415">
    <property type="protein sequence ID" value="HFN01507.1"/>
    <property type="molecule type" value="Genomic_DNA"/>
</dbReference>
<sequence>MGDRFTEQFDRFKQGRGNFLRLCQKVFYHPMLWASLGAHALFMLIPMGGSSTPNQADKNKDPEPVKLTTIAGSPATQKKPIPRARPKAPLAAIAKPKAPPPRRKRVVAQKSPALVTKPNKPAKPTPKPTPEVKPTPTETPTPESNKTPANQPIDNNTTPTPESSTSSQAGTNLAPNLGGDASGAQLPPEFVPFVDALTNSSGVTDVDGNYLTNVEAVMPQPDEFTNGGSDPQSFFGADLKSGVPGLVPGGFLVVGNTVPETFKQEITDYFSQQGYGISSVGSYGGGEVFQATIGSTTAYINTVRLKPAIGKEYTGVVLWKQLPPGL</sequence>
<dbReference type="AlphaFoldDB" id="A0A7C3KID1"/>
<feature type="compositionally biased region" description="Low complexity" evidence="1">
    <location>
        <begin position="157"/>
        <end position="167"/>
    </location>
</feature>
<feature type="compositionally biased region" description="Low complexity" evidence="1">
    <location>
        <begin position="87"/>
        <end position="96"/>
    </location>
</feature>
<comment type="caution">
    <text evidence="2">The sequence shown here is derived from an EMBL/GenBank/DDBJ whole genome shotgun (WGS) entry which is preliminary data.</text>
</comment>